<dbReference type="InterPro" id="IPR029062">
    <property type="entry name" value="Class_I_gatase-like"/>
</dbReference>
<dbReference type="OrthoDB" id="2317183at2759"/>
<evidence type="ECO:0000256" key="1">
    <source>
        <dbReference type="SAM" id="Phobius"/>
    </source>
</evidence>
<reference evidence="2 3" key="1">
    <citation type="submission" date="2018-06" db="EMBL/GenBank/DDBJ databases">
        <title>Comparative genomics reveals the genomic features of Rhizophagus irregularis, R. cerebriforme, R. diaphanum and Gigaspora rosea, and their symbiotic lifestyle signature.</title>
        <authorList>
            <person name="Morin E."/>
            <person name="San Clemente H."/>
            <person name="Chen E.C.H."/>
            <person name="De La Providencia I."/>
            <person name="Hainaut M."/>
            <person name="Kuo A."/>
            <person name="Kohler A."/>
            <person name="Murat C."/>
            <person name="Tang N."/>
            <person name="Roy S."/>
            <person name="Loubradou J."/>
            <person name="Henrissat B."/>
            <person name="Grigoriev I.V."/>
            <person name="Corradi N."/>
            <person name="Roux C."/>
            <person name="Martin F.M."/>
        </authorList>
    </citation>
    <scope>NUCLEOTIDE SEQUENCE [LARGE SCALE GENOMIC DNA]</scope>
    <source>
        <strain evidence="2 3">DAOM 227022</strain>
    </source>
</reference>
<dbReference type="AlphaFoldDB" id="A0A397TFK2"/>
<dbReference type="Gene3D" id="3.40.50.880">
    <property type="match status" value="1"/>
</dbReference>
<dbReference type="SUPFAM" id="SSF52317">
    <property type="entry name" value="Class I glutamine amidotransferase-like"/>
    <property type="match status" value="1"/>
</dbReference>
<gene>
    <name evidence="2" type="ORF">C1645_758008</name>
</gene>
<protein>
    <submittedName>
        <fullName evidence="2">Uncharacterized protein</fullName>
    </submittedName>
</protein>
<evidence type="ECO:0000313" key="2">
    <source>
        <dbReference type="EMBL" id="RIA95225.1"/>
    </source>
</evidence>
<keyword evidence="1" id="KW-1133">Transmembrane helix</keyword>
<dbReference type="InterPro" id="IPR011697">
    <property type="entry name" value="Peptidase_C26"/>
</dbReference>
<keyword evidence="1" id="KW-0812">Transmembrane</keyword>
<proteinExistence type="predicted"/>
<name>A0A397TFK2_9GLOM</name>
<dbReference type="GO" id="GO:0016787">
    <property type="term" value="F:hydrolase activity"/>
    <property type="evidence" value="ECO:0007669"/>
    <property type="project" value="InterPro"/>
</dbReference>
<dbReference type="PROSITE" id="PS51273">
    <property type="entry name" value="GATASE_TYPE_1"/>
    <property type="match status" value="1"/>
</dbReference>
<keyword evidence="1" id="KW-0472">Membrane</keyword>
<organism evidence="2 3">
    <name type="scientific">Glomus cerebriforme</name>
    <dbReference type="NCBI Taxonomy" id="658196"/>
    <lineage>
        <taxon>Eukaryota</taxon>
        <taxon>Fungi</taxon>
        <taxon>Fungi incertae sedis</taxon>
        <taxon>Mucoromycota</taxon>
        <taxon>Glomeromycotina</taxon>
        <taxon>Glomeromycetes</taxon>
        <taxon>Glomerales</taxon>
        <taxon>Glomeraceae</taxon>
        <taxon>Glomus</taxon>
    </lineage>
</organism>
<dbReference type="Pfam" id="PF07722">
    <property type="entry name" value="Peptidase_C26"/>
    <property type="match status" value="1"/>
</dbReference>
<feature type="transmembrane region" description="Helical" evidence="1">
    <location>
        <begin position="312"/>
        <end position="329"/>
    </location>
</feature>
<evidence type="ECO:0000313" key="3">
    <source>
        <dbReference type="Proteomes" id="UP000265703"/>
    </source>
</evidence>
<dbReference type="Proteomes" id="UP000265703">
    <property type="component" value="Unassembled WGS sequence"/>
</dbReference>
<sequence length="351" mass="39936">MKKNCTVSRFNKAIVDISYREDKEGKSAFWDHYTFQLITNYPTRVVGTTNNAMFLKNAIKDHGFSLPISQIPPIIGLRPYSSDDFHGLLIIPGSHSQSHKHPHYETRMKNETNLIKDACNRGRPVLGICAGAWKIWELLGGEEVEVYNHKSRSMGRISNDGKIGNNVKMHHLKIQFGSTLADAMYGKAAGNQKVFASHPVANSVHEKAMSSNNIPSNMKIAAWSSWRANNAPVNKSPEENVIEAAETFYGVPMLLIQWHPEAFKADEPDGEYHRNILSYMAKAGDTYYWKQKMLLELKKKYQPDQEGKQTSFILFLISLSFFLFLSFLLRRIPFDWKILLAANDLLRISPT</sequence>
<accession>A0A397TFK2</accession>
<comment type="caution">
    <text evidence="2">The sequence shown here is derived from an EMBL/GenBank/DDBJ whole genome shotgun (WGS) entry which is preliminary data.</text>
</comment>
<keyword evidence="3" id="KW-1185">Reference proteome</keyword>
<dbReference type="EMBL" id="QKYT01000065">
    <property type="protein sequence ID" value="RIA95225.1"/>
    <property type="molecule type" value="Genomic_DNA"/>
</dbReference>